<dbReference type="STRING" id="3218.A9RMB1"/>
<evidence type="ECO:0000256" key="10">
    <source>
        <dbReference type="SAM" id="MobiDB-lite"/>
    </source>
</evidence>
<feature type="compositionally biased region" description="Basic and acidic residues" evidence="10">
    <location>
        <begin position="279"/>
        <end position="296"/>
    </location>
</feature>
<dbReference type="GO" id="GO:0005634">
    <property type="term" value="C:nucleus"/>
    <property type="evidence" value="ECO:0000318"/>
    <property type="project" value="GO_Central"/>
</dbReference>
<dbReference type="GeneID" id="112295290"/>
<dbReference type="EC" id="2.1.1.220" evidence="2 8"/>
<organism evidence="12">
    <name type="scientific">Physcomitrium patens</name>
    <name type="common">Spreading-leaved earth moss</name>
    <name type="synonym">Physcomitrella patens</name>
    <dbReference type="NCBI Taxonomy" id="3218"/>
    <lineage>
        <taxon>Eukaryota</taxon>
        <taxon>Viridiplantae</taxon>
        <taxon>Streptophyta</taxon>
        <taxon>Embryophyta</taxon>
        <taxon>Bryophyta</taxon>
        <taxon>Bryophytina</taxon>
        <taxon>Bryopsida</taxon>
        <taxon>Funariidae</taxon>
        <taxon>Funariales</taxon>
        <taxon>Funariaceae</taxon>
        <taxon>Physcomitrium</taxon>
    </lineage>
</organism>
<name>A9RMB1_PHYPA</name>
<dbReference type="Gene3D" id="3.40.50.150">
    <property type="entry name" value="Vaccinia Virus protein VP39"/>
    <property type="match status" value="1"/>
</dbReference>
<accession>A9RMB1</accession>
<keyword evidence="4 8" id="KW-0808">Transferase</keyword>
<evidence type="ECO:0000256" key="2">
    <source>
        <dbReference type="ARBA" id="ARBA00012796"/>
    </source>
</evidence>
<dbReference type="PANTHER" id="PTHR12133:SF2">
    <property type="entry name" value="TRNA (ADENINE(58)-N(1))-METHYLTRANSFERASE CATALYTIC SUBUNIT TRMT61A"/>
    <property type="match status" value="1"/>
</dbReference>
<dbReference type="PaxDb" id="3218-PP1S17_13V6.1"/>
<feature type="binding site" evidence="9">
    <location>
        <position position="171"/>
    </location>
    <ligand>
        <name>S-adenosyl-L-methionine</name>
        <dbReference type="ChEBI" id="CHEBI:59789"/>
    </ligand>
</feature>
<keyword evidence="7" id="KW-0539">Nucleus</keyword>
<evidence type="ECO:0000256" key="9">
    <source>
        <dbReference type="PIRSR" id="PIRSR017269-1"/>
    </source>
</evidence>
<dbReference type="InterPro" id="IPR014816">
    <property type="entry name" value="tRNA_MeTrfase_Gcd14"/>
</dbReference>
<evidence type="ECO:0000256" key="1">
    <source>
        <dbReference type="ARBA" id="ARBA00004123"/>
    </source>
</evidence>
<dbReference type="PIRSF" id="PIRSF017269">
    <property type="entry name" value="GCD14"/>
    <property type="match status" value="1"/>
</dbReference>
<dbReference type="PROSITE" id="PS51620">
    <property type="entry name" value="SAM_TRM61"/>
    <property type="match status" value="1"/>
</dbReference>
<reference evidence="12 14" key="1">
    <citation type="journal article" date="2008" name="Science">
        <title>The Physcomitrella genome reveals evolutionary insights into the conquest of land by plants.</title>
        <authorList>
            <person name="Rensing S."/>
            <person name="Lang D."/>
            <person name="Zimmer A."/>
            <person name="Terry A."/>
            <person name="Salamov A."/>
            <person name="Shapiro H."/>
            <person name="Nishiyama T."/>
            <person name="Perroud P.-F."/>
            <person name="Lindquist E."/>
            <person name="Kamisugi Y."/>
            <person name="Tanahashi T."/>
            <person name="Sakakibara K."/>
            <person name="Fujita T."/>
            <person name="Oishi K."/>
            <person name="Shin-I T."/>
            <person name="Kuroki Y."/>
            <person name="Toyoda A."/>
            <person name="Suzuki Y."/>
            <person name="Hashimoto A."/>
            <person name="Yamaguchi K."/>
            <person name="Sugano A."/>
            <person name="Kohara Y."/>
            <person name="Fujiyama A."/>
            <person name="Anterola A."/>
            <person name="Aoki S."/>
            <person name="Ashton N."/>
            <person name="Barbazuk W.B."/>
            <person name="Barker E."/>
            <person name="Bennetzen J."/>
            <person name="Bezanilla M."/>
            <person name="Blankenship R."/>
            <person name="Cho S.H."/>
            <person name="Dutcher S."/>
            <person name="Estelle M."/>
            <person name="Fawcett J.A."/>
            <person name="Gundlach H."/>
            <person name="Hanada K."/>
            <person name="Heyl A."/>
            <person name="Hicks K.A."/>
            <person name="Hugh J."/>
            <person name="Lohr M."/>
            <person name="Mayer K."/>
            <person name="Melkozernov A."/>
            <person name="Murata T."/>
            <person name="Nelson D."/>
            <person name="Pils B."/>
            <person name="Prigge M."/>
            <person name="Reiss B."/>
            <person name="Renner T."/>
            <person name="Rombauts S."/>
            <person name="Rushton P."/>
            <person name="Sanderfoot A."/>
            <person name="Schween G."/>
            <person name="Shiu S.-H."/>
            <person name="Stueber K."/>
            <person name="Theodoulou F.L."/>
            <person name="Tu H."/>
            <person name="Van de Peer Y."/>
            <person name="Verrier P.J."/>
            <person name="Waters E."/>
            <person name="Wood A."/>
            <person name="Yang L."/>
            <person name="Cove D."/>
            <person name="Cuming A."/>
            <person name="Hasebe M."/>
            <person name="Lucas S."/>
            <person name="Mishler D.B."/>
            <person name="Reski R."/>
            <person name="Grigoriev I."/>
            <person name="Quatrano R.S."/>
            <person name="Boore J.L."/>
        </authorList>
    </citation>
    <scope>NUCLEOTIDE SEQUENCE [LARGE SCALE GENOMIC DNA]</scope>
    <source>
        <strain evidence="13 14">cv. Gransden 2004</strain>
    </source>
</reference>
<evidence type="ECO:0000256" key="5">
    <source>
        <dbReference type="ARBA" id="ARBA00022691"/>
    </source>
</evidence>
<feature type="domain" description="tRNA (adenine(58)-N(1))-methyltransferase catalytic subunit TRM61 C-terminal" evidence="11">
    <location>
        <begin position="72"/>
        <end position="334"/>
    </location>
</feature>
<dbReference type="FunFam" id="3.40.50.150:FF:000227">
    <property type="entry name" value="tRNA (adenine(58)-N(1))-methyltransferase"/>
    <property type="match status" value="1"/>
</dbReference>
<keyword evidence="6 8" id="KW-0819">tRNA processing</keyword>
<dbReference type="InterPro" id="IPR029063">
    <property type="entry name" value="SAM-dependent_MTases_sf"/>
</dbReference>
<evidence type="ECO:0000259" key="11">
    <source>
        <dbReference type="Pfam" id="PF08704"/>
    </source>
</evidence>
<gene>
    <name evidence="13" type="primary">LOC112295290</name>
    <name evidence="12" type="ORF">PHYPA_022752</name>
</gene>
<dbReference type="CDD" id="cd02440">
    <property type="entry name" value="AdoMet_MTases"/>
    <property type="match status" value="1"/>
</dbReference>
<evidence type="ECO:0000256" key="4">
    <source>
        <dbReference type="ARBA" id="ARBA00022679"/>
    </source>
</evidence>
<dbReference type="GO" id="GO:0160107">
    <property type="term" value="F:tRNA (adenine(58)-N1)-methyltransferase activity"/>
    <property type="evidence" value="ECO:0007669"/>
    <property type="project" value="UniProtKB-EC"/>
</dbReference>
<reference evidence="13" key="3">
    <citation type="submission" date="2020-12" db="UniProtKB">
        <authorList>
            <consortium name="EnsemblPlants"/>
        </authorList>
    </citation>
    <scope>IDENTIFICATION</scope>
</reference>
<dbReference type="OMA" id="RPDHRMI"/>
<dbReference type="GO" id="GO:0031515">
    <property type="term" value="C:tRNA (m1A) methyltransferase complex"/>
    <property type="evidence" value="ECO:0000318"/>
    <property type="project" value="GO_Central"/>
</dbReference>
<sequence>MSMLAVPTEQRSEKSRVICEGDVVVVYERHDRMKAVTVAKNGELQNRFGVFPHNEWMGKEFGCQVKGRNGAGFVYLLAPTPELWTLALPHRTQILYIADISFVVSFLELRPGSVVLESGTGSGSLTHSLARAVAPTGHVHTFDFHEQRANAAREDFARNGVSGVVTVKVRDIQGEGFPEELAGCVDGVFLDLPQPWLAIPSVVRSLRPDGLVCSFSPCIEQVQRTCEVLSKHQFADIRTFEVLLRSYEVRHENLSTSFECSEQTFSKEATKSPPHKRQRGEVDEKGGPESEGHAEDPNGGSKTAAGSIVKQSRPVIARPYPETKGHTGYLTFARQATCM</sequence>
<keyword evidence="3 8" id="KW-0489">Methyltransferase</keyword>
<dbReference type="GO" id="GO:0030488">
    <property type="term" value="P:tRNA methylation"/>
    <property type="evidence" value="ECO:0000318"/>
    <property type="project" value="GO_Central"/>
</dbReference>
<keyword evidence="14" id="KW-1185">Reference proteome</keyword>
<dbReference type="PANTHER" id="PTHR12133">
    <property type="entry name" value="TRNA (ADENINE(58)-N(1))-METHYLTRANSFERASE"/>
    <property type="match status" value="1"/>
</dbReference>
<evidence type="ECO:0000313" key="12">
    <source>
        <dbReference type="EMBL" id="PNR34854.1"/>
    </source>
</evidence>
<feature type="binding site" evidence="9">
    <location>
        <position position="191"/>
    </location>
    <ligand>
        <name>S-adenosyl-L-methionine</name>
        <dbReference type="ChEBI" id="CHEBI:59789"/>
    </ligand>
</feature>
<dbReference type="InterPro" id="IPR049470">
    <property type="entry name" value="TRM61_C"/>
</dbReference>
<dbReference type="Proteomes" id="UP000006727">
    <property type="component" value="Chromosome 18"/>
</dbReference>
<dbReference type="HOGENOM" id="CLU_025402_4_0_1"/>
<evidence type="ECO:0000256" key="7">
    <source>
        <dbReference type="ARBA" id="ARBA00023242"/>
    </source>
</evidence>
<protein>
    <recommendedName>
        <fullName evidence="2 8">tRNA (adenine(58)-N(1))-methyltransferase</fullName>
        <ecNumber evidence="2 8">2.1.1.220</ecNumber>
    </recommendedName>
</protein>
<dbReference type="EMBL" id="ABEU02000018">
    <property type="protein sequence ID" value="PNR34854.1"/>
    <property type="molecule type" value="Genomic_DNA"/>
</dbReference>
<proteinExistence type="inferred from homology"/>
<dbReference type="EnsemblPlants" id="Pp3c18_5220V3.1">
    <property type="protein sequence ID" value="PAC:32982885.CDS.1"/>
    <property type="gene ID" value="Pp3c18_5220"/>
</dbReference>
<keyword evidence="5 8" id="KW-0949">S-adenosyl-L-methionine</keyword>
<dbReference type="AlphaFoldDB" id="A9RMB1"/>
<feature type="binding site" evidence="9">
    <location>
        <begin position="122"/>
        <end position="125"/>
    </location>
    <ligand>
        <name>S-adenosyl-L-methionine</name>
        <dbReference type="ChEBI" id="CHEBI:59789"/>
    </ligand>
</feature>
<dbReference type="eggNOG" id="KOG2915">
    <property type="taxonomic scope" value="Eukaryota"/>
</dbReference>
<evidence type="ECO:0000313" key="14">
    <source>
        <dbReference type="Proteomes" id="UP000006727"/>
    </source>
</evidence>
<dbReference type="RefSeq" id="XP_024402411.1">
    <property type="nucleotide sequence ID" value="XM_024546643.2"/>
</dbReference>
<comment type="similarity">
    <text evidence="8">Belongs to the class I-like SAM-binding methyltransferase superfamily. TRM61 family.</text>
</comment>
<dbReference type="Gene3D" id="3.10.330.20">
    <property type="match status" value="1"/>
</dbReference>
<feature type="region of interest" description="Disordered" evidence="10">
    <location>
        <begin position="262"/>
        <end position="326"/>
    </location>
</feature>
<feature type="binding site" evidence="9">
    <location>
        <position position="143"/>
    </location>
    <ligand>
        <name>S-adenosyl-L-methionine</name>
        <dbReference type="ChEBI" id="CHEBI:59789"/>
    </ligand>
</feature>
<dbReference type="Pfam" id="PF08704">
    <property type="entry name" value="GCD14"/>
    <property type="match status" value="1"/>
</dbReference>
<dbReference type="OrthoDB" id="1925287at2759"/>
<evidence type="ECO:0000256" key="6">
    <source>
        <dbReference type="ARBA" id="ARBA00022694"/>
    </source>
</evidence>
<evidence type="ECO:0000313" key="13">
    <source>
        <dbReference type="EnsemblPlants" id="PAC:32982885.CDS.1"/>
    </source>
</evidence>
<evidence type="ECO:0000256" key="3">
    <source>
        <dbReference type="ARBA" id="ARBA00022603"/>
    </source>
</evidence>
<comment type="subcellular location">
    <subcellularLocation>
        <location evidence="1">Nucleus</location>
    </subcellularLocation>
</comment>
<evidence type="ECO:0000256" key="8">
    <source>
        <dbReference type="PIRNR" id="PIRNR017269"/>
    </source>
</evidence>
<reference evidence="12 14" key="2">
    <citation type="journal article" date="2018" name="Plant J.">
        <title>The Physcomitrella patens chromosome-scale assembly reveals moss genome structure and evolution.</title>
        <authorList>
            <person name="Lang D."/>
            <person name="Ullrich K.K."/>
            <person name="Murat F."/>
            <person name="Fuchs J."/>
            <person name="Jenkins J."/>
            <person name="Haas F.B."/>
            <person name="Piednoel M."/>
            <person name="Gundlach H."/>
            <person name="Van Bel M."/>
            <person name="Meyberg R."/>
            <person name="Vives C."/>
            <person name="Morata J."/>
            <person name="Symeonidi A."/>
            <person name="Hiss M."/>
            <person name="Muchero W."/>
            <person name="Kamisugi Y."/>
            <person name="Saleh O."/>
            <person name="Blanc G."/>
            <person name="Decker E.L."/>
            <person name="van Gessel N."/>
            <person name="Grimwood J."/>
            <person name="Hayes R.D."/>
            <person name="Graham S.W."/>
            <person name="Gunter L.E."/>
            <person name="McDaniel S.F."/>
            <person name="Hoernstein S.N.W."/>
            <person name="Larsson A."/>
            <person name="Li F.W."/>
            <person name="Perroud P.F."/>
            <person name="Phillips J."/>
            <person name="Ranjan P."/>
            <person name="Rokshar D.S."/>
            <person name="Rothfels C.J."/>
            <person name="Schneider L."/>
            <person name="Shu S."/>
            <person name="Stevenson D.W."/>
            <person name="Thummler F."/>
            <person name="Tillich M."/>
            <person name="Villarreal Aguilar J.C."/>
            <person name="Widiez T."/>
            <person name="Wong G.K."/>
            <person name="Wymore A."/>
            <person name="Zhang Y."/>
            <person name="Zimmer A.D."/>
            <person name="Quatrano R.S."/>
            <person name="Mayer K.F.X."/>
            <person name="Goodstein D."/>
            <person name="Casacuberta J.M."/>
            <person name="Vandepoele K."/>
            <person name="Reski R."/>
            <person name="Cuming A.C."/>
            <person name="Tuskan G.A."/>
            <person name="Maumus F."/>
            <person name="Salse J."/>
            <person name="Schmutz J."/>
            <person name="Rensing S.A."/>
        </authorList>
    </citation>
    <scope>NUCLEOTIDE SEQUENCE [LARGE SCALE GENOMIC DNA]</scope>
    <source>
        <strain evidence="13 14">cv. Gransden 2004</strain>
    </source>
</reference>
<comment type="catalytic activity">
    <reaction evidence="8">
        <text>adenosine(58) in tRNA + S-adenosyl-L-methionine = N(1)-methyladenosine(58) in tRNA + S-adenosyl-L-homocysteine + H(+)</text>
        <dbReference type="Rhea" id="RHEA:43152"/>
        <dbReference type="Rhea" id="RHEA-COMP:10365"/>
        <dbReference type="Rhea" id="RHEA-COMP:10366"/>
        <dbReference type="ChEBI" id="CHEBI:15378"/>
        <dbReference type="ChEBI" id="CHEBI:57856"/>
        <dbReference type="ChEBI" id="CHEBI:59789"/>
        <dbReference type="ChEBI" id="CHEBI:74411"/>
        <dbReference type="ChEBI" id="CHEBI:74491"/>
        <dbReference type="EC" id="2.1.1.220"/>
    </reaction>
</comment>
<dbReference type="SUPFAM" id="SSF53335">
    <property type="entry name" value="S-adenosyl-L-methionine-dependent methyltransferases"/>
    <property type="match status" value="1"/>
</dbReference>
<dbReference type="Gramene" id="Pp3c18_5220V3.1">
    <property type="protein sequence ID" value="PAC:32982885.CDS.1"/>
    <property type="gene ID" value="Pp3c18_5220"/>
</dbReference>